<accession>R4TI31</accession>
<dbReference type="Proteomes" id="UP000202086">
    <property type="component" value="Segment"/>
</dbReference>
<evidence type="ECO:0000313" key="1">
    <source>
        <dbReference type="EMBL" id="AGM11996.1"/>
    </source>
</evidence>
<gene>
    <name evidence="1" type="primary">139</name>
    <name evidence="1" type="ORF">DNAM5_139</name>
</gene>
<protein>
    <submittedName>
        <fullName evidence="1">Uncharacterized protein</fullName>
    </submittedName>
</protein>
<organism evidence="1 2">
    <name type="scientific">Haloarcula californiae tailed virus 1</name>
    <dbReference type="NCBI Taxonomy" id="1273746"/>
    <lineage>
        <taxon>Viruses</taxon>
        <taxon>Duplodnaviria</taxon>
        <taxon>Heunggongvirae</taxon>
        <taxon>Uroviricota</taxon>
        <taxon>Caudoviricetes</taxon>
        <taxon>Thumleimavirales</taxon>
        <taxon>Druskaviridae</taxon>
        <taxon>Hacavirus</taxon>
        <taxon>Hacavirus italiense</taxon>
        <taxon>Hacavirus HCTV1</taxon>
    </lineage>
</organism>
<dbReference type="KEGG" id="vg:16193548"/>
<dbReference type="EMBL" id="KC292029">
    <property type="protein sequence ID" value="AGM11996.1"/>
    <property type="molecule type" value="Genomic_DNA"/>
</dbReference>
<name>R4TI31_9CAUD</name>
<dbReference type="GeneID" id="16193548"/>
<reference evidence="1 2" key="1">
    <citation type="submission" date="2012-12" db="EMBL/GenBank/DDBJ databases">
        <authorList>
            <person name="Sencilo A."/>
            <person name="Jacobs-Sera D."/>
            <person name="Russell D.A."/>
            <person name="Ko C."/>
            <person name="Atanasova N."/>
            <person name="Osterlund E."/>
            <person name="Oksanen H.M."/>
            <person name="Bamford D.H."/>
            <person name="Hatfull G.F."/>
            <person name="Roine E."/>
            <person name="Hendrix R.W."/>
        </authorList>
    </citation>
    <scope>NUCLEOTIDE SEQUENCE [LARGE SCALE GENOMIC DNA]</scope>
</reference>
<evidence type="ECO:0000313" key="2">
    <source>
        <dbReference type="Proteomes" id="UP000202086"/>
    </source>
</evidence>
<keyword evidence="2" id="KW-1185">Reference proteome</keyword>
<dbReference type="RefSeq" id="YP_008059700.1">
    <property type="nucleotide sequence ID" value="NC_021330.1"/>
</dbReference>
<proteinExistence type="predicted"/>
<sequence length="124" mass="14097">MDYLKRNEDGAFVEVSEDELRHELAGQALKCLSCLFQGHEVVGYDGSTEYTLSFDDDDEGNFWLRATGESLSFTTSFRFVERSGRDSYFLLDTQDNVVKTVQDMDDGFEAIENTLYGLAQGYDK</sequence>